<dbReference type="AlphaFoldDB" id="A0A7K0D5B8"/>
<dbReference type="CDD" id="cd02440">
    <property type="entry name" value="AdoMet_MTases"/>
    <property type="match status" value="1"/>
</dbReference>
<dbReference type="SUPFAM" id="SSF53335">
    <property type="entry name" value="S-adenosyl-L-methionine-dependent methyltransferases"/>
    <property type="match status" value="1"/>
</dbReference>
<dbReference type="OrthoDB" id="4307675at2"/>
<sequence length="258" mass="28397">MATATEHYENLLAQNYTWMLGGDIDTMASTQTELLRTLGLDTTIGNGTAVDLGCGPGLQTLALADLGFTSITAIDSSAILLQELRNHCTRRGITNTVHTVHDDLRGLLPHLFTPASIAAITCMGDTITHLPTKTDVQQLIADSATALTPNGSLTITYRDLSTERRGADRFIPVRSTPDQILTCFLDYIDEDTVMVWDILHTRHGDTWKLDKGSYPKLRLSTQWLVDQFRANNLHMQHTETTPHGLTVLHANHRSAPVG</sequence>
<dbReference type="Proteomes" id="UP000438448">
    <property type="component" value="Unassembled WGS sequence"/>
</dbReference>
<dbReference type="InterPro" id="IPR029063">
    <property type="entry name" value="SAM-dependent_MTases_sf"/>
</dbReference>
<evidence type="ECO:0000313" key="3">
    <source>
        <dbReference type="Proteomes" id="UP000438448"/>
    </source>
</evidence>
<evidence type="ECO:0000259" key="1">
    <source>
        <dbReference type="Pfam" id="PF13649"/>
    </source>
</evidence>
<dbReference type="InterPro" id="IPR041698">
    <property type="entry name" value="Methyltransf_25"/>
</dbReference>
<gene>
    <name evidence="2" type="ORF">NRB20_40540</name>
</gene>
<reference evidence="2 3" key="1">
    <citation type="submission" date="2019-10" db="EMBL/GenBank/DDBJ databases">
        <title>Nocardia macrotermitis sp. nov. and Nocardia aurantia sp. nov., isolated from the gut of fungus growing-termite Macrotermes natalensis.</title>
        <authorList>
            <person name="Benndorf R."/>
            <person name="Schwitalla J."/>
            <person name="Martin K."/>
            <person name="De Beer W."/>
            <person name="Kaster A.-K."/>
            <person name="Vollmers J."/>
            <person name="Poulsen M."/>
            <person name="Beemelmanns C."/>
        </authorList>
    </citation>
    <scope>NUCLEOTIDE SEQUENCE [LARGE SCALE GENOMIC DNA]</scope>
    <source>
        <strain evidence="2 3">RB20</strain>
    </source>
</reference>
<dbReference type="Pfam" id="PF13649">
    <property type="entry name" value="Methyltransf_25"/>
    <property type="match status" value="1"/>
</dbReference>
<proteinExistence type="predicted"/>
<dbReference type="EMBL" id="WEGK01000008">
    <property type="protein sequence ID" value="MQY20945.1"/>
    <property type="molecule type" value="Genomic_DNA"/>
</dbReference>
<feature type="domain" description="Methyltransferase" evidence="1">
    <location>
        <begin position="50"/>
        <end position="151"/>
    </location>
</feature>
<accession>A0A7K0D5B8</accession>
<dbReference type="Gene3D" id="3.40.50.150">
    <property type="entry name" value="Vaccinia Virus protein VP39"/>
    <property type="match status" value="1"/>
</dbReference>
<keyword evidence="3" id="KW-1185">Reference proteome</keyword>
<evidence type="ECO:0000313" key="2">
    <source>
        <dbReference type="EMBL" id="MQY20945.1"/>
    </source>
</evidence>
<organism evidence="2 3">
    <name type="scientific">Nocardia macrotermitis</name>
    <dbReference type="NCBI Taxonomy" id="2585198"/>
    <lineage>
        <taxon>Bacteria</taxon>
        <taxon>Bacillati</taxon>
        <taxon>Actinomycetota</taxon>
        <taxon>Actinomycetes</taxon>
        <taxon>Mycobacteriales</taxon>
        <taxon>Nocardiaceae</taxon>
        <taxon>Nocardia</taxon>
    </lineage>
</organism>
<protein>
    <recommendedName>
        <fullName evidence="1">Methyltransferase domain-containing protein</fullName>
    </recommendedName>
</protein>
<comment type="caution">
    <text evidence="2">The sequence shown here is derived from an EMBL/GenBank/DDBJ whole genome shotgun (WGS) entry which is preliminary data.</text>
</comment>
<name>A0A7K0D5B8_9NOCA</name>